<feature type="domain" description="Zinc-ribbon" evidence="3">
    <location>
        <begin position="3"/>
        <end position="24"/>
    </location>
</feature>
<keyword evidence="5" id="KW-1185">Reference proteome</keyword>
<feature type="transmembrane region" description="Helical" evidence="2">
    <location>
        <begin position="153"/>
        <end position="172"/>
    </location>
</feature>
<accession>A0A923KXW3</accession>
<proteinExistence type="predicted"/>
<comment type="caution">
    <text evidence="4">The sequence shown here is derived from an EMBL/GenBank/DDBJ whole genome shotgun (WGS) entry which is preliminary data.</text>
</comment>
<protein>
    <recommendedName>
        <fullName evidence="3">Zinc-ribbon domain-containing protein</fullName>
    </recommendedName>
</protein>
<dbReference type="Proteomes" id="UP000659630">
    <property type="component" value="Unassembled WGS sequence"/>
</dbReference>
<evidence type="ECO:0000256" key="1">
    <source>
        <dbReference type="SAM" id="MobiDB-lite"/>
    </source>
</evidence>
<name>A0A923KXW3_9FIRM</name>
<sequence length="244" mass="25823">MTFCDKCGSPIEEGSAFCGECGARVSKQDTAASAVSEPQAPPAPQHRTETPPRYYGQPGANGMPALAENEVVVRQYRCCSIKRPSANGDLTVTNKRLIFHAEGSSSRVVKEVPISSVGGLDCFMGMNIRGGMIVLGALLALFSFLLFRIGGGGIFAGMIALALGVLLIFLAFRRSFLMCVYAQNTSSSSISLGSGIFSRGAGNGALYTLASEPTHDTARMMVELGALVQDLQTMGDHAVKKWSE</sequence>
<keyword evidence="2" id="KW-0472">Membrane</keyword>
<dbReference type="AlphaFoldDB" id="A0A923KXW3"/>
<feature type="region of interest" description="Disordered" evidence="1">
    <location>
        <begin position="29"/>
        <end position="54"/>
    </location>
</feature>
<dbReference type="InterPro" id="IPR026870">
    <property type="entry name" value="Zinc_ribbon_dom"/>
</dbReference>
<keyword evidence="2" id="KW-0812">Transmembrane</keyword>
<reference evidence="4" key="1">
    <citation type="submission" date="2020-08" db="EMBL/GenBank/DDBJ databases">
        <title>Genome public.</title>
        <authorList>
            <person name="Liu C."/>
            <person name="Sun Q."/>
        </authorList>
    </citation>
    <scope>NUCLEOTIDE SEQUENCE</scope>
    <source>
        <strain evidence="4">BX8</strain>
    </source>
</reference>
<dbReference type="EMBL" id="JACONZ010000002">
    <property type="protein sequence ID" value="MBC5581154.1"/>
    <property type="molecule type" value="Genomic_DNA"/>
</dbReference>
<gene>
    <name evidence="4" type="ORF">H8S23_06510</name>
</gene>
<evidence type="ECO:0000313" key="5">
    <source>
        <dbReference type="Proteomes" id="UP000659630"/>
    </source>
</evidence>
<dbReference type="Pfam" id="PF13240">
    <property type="entry name" value="Zn_Ribbon_1"/>
    <property type="match status" value="1"/>
</dbReference>
<dbReference type="RefSeq" id="WP_186887519.1">
    <property type="nucleotide sequence ID" value="NZ_JACONZ010000002.1"/>
</dbReference>
<keyword evidence="2" id="KW-1133">Transmembrane helix</keyword>
<feature type="transmembrane region" description="Helical" evidence="2">
    <location>
        <begin position="130"/>
        <end position="147"/>
    </location>
</feature>
<evidence type="ECO:0000313" key="4">
    <source>
        <dbReference type="EMBL" id="MBC5581154.1"/>
    </source>
</evidence>
<evidence type="ECO:0000259" key="3">
    <source>
        <dbReference type="Pfam" id="PF13240"/>
    </source>
</evidence>
<organism evidence="4 5">
    <name type="scientific">Anaerofilum hominis</name>
    <dbReference type="NCBI Taxonomy" id="2763016"/>
    <lineage>
        <taxon>Bacteria</taxon>
        <taxon>Bacillati</taxon>
        <taxon>Bacillota</taxon>
        <taxon>Clostridia</taxon>
        <taxon>Eubacteriales</taxon>
        <taxon>Oscillospiraceae</taxon>
        <taxon>Anaerofilum</taxon>
    </lineage>
</organism>
<evidence type="ECO:0000256" key="2">
    <source>
        <dbReference type="SAM" id="Phobius"/>
    </source>
</evidence>